<sequence>MLQIAVTGKPNVGKSSFFNSATSSTVEMADYPFTTIDANKAVGNVTSQCPCKEMEVDCNPRNSKCIDGIRFLPIELIDVAGLVPGAHEGRGLGNKFLDELRQAKVFLHIIDASGSTDIEGRPVDPGSHDPLEDIDFLQEEIVMWIYGILNKNWSRLIRKIEAEKLDVAKVIHEQLSGTGILIEHVITAKRSIDPDFTKWEKEDFLKLIRKLLEIAKPMLIVANKADLPTAEGNIKKIKEKYPNVIAASAQSELALVKAAESGLIDYISGNDDFNILKEEELSQAQKNALEYIKINVLKKFGSTGVQEALNQAIFKLLDMIVVYPVEDEHKLTDNKGNILPDGILITNGSNPRQLAYIVHTDIGDKFMHAINAKTNMRVSSDYELLNGDIISIITS</sequence>
<dbReference type="FunFam" id="3.10.20.30:FF:000002">
    <property type="entry name" value="GTP pyrophosphokinase (RelA/SpoT)"/>
    <property type="match status" value="1"/>
</dbReference>
<dbReference type="InterPro" id="IPR012675">
    <property type="entry name" value="Beta-grasp_dom_sf"/>
</dbReference>
<dbReference type="InterPro" id="IPR004095">
    <property type="entry name" value="TGS"/>
</dbReference>
<organism evidence="4 5">
    <name type="scientific">Methanobrevibacter curvatus</name>
    <dbReference type="NCBI Taxonomy" id="49547"/>
    <lineage>
        <taxon>Archaea</taxon>
        <taxon>Methanobacteriati</taxon>
        <taxon>Methanobacteriota</taxon>
        <taxon>Methanomada group</taxon>
        <taxon>Methanobacteria</taxon>
        <taxon>Methanobacteriales</taxon>
        <taxon>Methanobacteriaceae</taxon>
        <taxon>Methanobrevibacter</taxon>
    </lineage>
</organism>
<dbReference type="GO" id="GO:0005525">
    <property type="term" value="F:GTP binding"/>
    <property type="evidence" value="ECO:0007669"/>
    <property type="project" value="InterPro"/>
</dbReference>
<dbReference type="InterPro" id="IPR012676">
    <property type="entry name" value="TGS-like"/>
</dbReference>
<dbReference type="NCBIfam" id="NF007171">
    <property type="entry name" value="PRK09602.1"/>
    <property type="match status" value="1"/>
</dbReference>
<evidence type="ECO:0000256" key="1">
    <source>
        <dbReference type="ARBA" id="ARBA00007476"/>
    </source>
</evidence>
<dbReference type="GO" id="GO:0005737">
    <property type="term" value="C:cytoplasm"/>
    <property type="evidence" value="ECO:0007669"/>
    <property type="project" value="TreeGrafter"/>
</dbReference>
<dbReference type="InterPro" id="IPR027417">
    <property type="entry name" value="P-loop_NTPase"/>
</dbReference>
<dbReference type="SUPFAM" id="SSF52540">
    <property type="entry name" value="P-loop containing nucleoside triphosphate hydrolases"/>
    <property type="match status" value="1"/>
</dbReference>
<dbReference type="Proteomes" id="UP000077245">
    <property type="component" value="Unassembled WGS sequence"/>
</dbReference>
<dbReference type="Pfam" id="PF01926">
    <property type="entry name" value="MMR_HSR1"/>
    <property type="match status" value="1"/>
</dbReference>
<dbReference type="Pfam" id="PF08438">
    <property type="entry name" value="YGR210-like_G4"/>
    <property type="match status" value="1"/>
</dbReference>
<dbReference type="PATRIC" id="fig|49547.3.peg.834"/>
<evidence type="ECO:0000313" key="5">
    <source>
        <dbReference type="Proteomes" id="UP000077245"/>
    </source>
</evidence>
<evidence type="ECO:0000313" key="4">
    <source>
        <dbReference type="EMBL" id="KZX13082.1"/>
    </source>
</evidence>
<dbReference type="CDD" id="cd01669">
    <property type="entry name" value="TGS_MJ1332_like"/>
    <property type="match status" value="1"/>
</dbReference>
<dbReference type="Gene3D" id="3.10.20.30">
    <property type="match status" value="1"/>
</dbReference>
<dbReference type="InterPro" id="IPR006073">
    <property type="entry name" value="GTP-bd"/>
</dbReference>
<gene>
    <name evidence="4" type="primary">ychF</name>
    <name evidence="4" type="ORF">MBCUR_07700</name>
</gene>
<dbReference type="PANTHER" id="PTHR23305:SF1">
    <property type="entry name" value="OBG-TYPE G DOMAIN-CONTAINING PROTEIN"/>
    <property type="match status" value="1"/>
</dbReference>
<dbReference type="RefSeq" id="WP_067090450.1">
    <property type="nucleotide sequence ID" value="NZ_LWMV01000156.1"/>
</dbReference>
<feature type="domain" description="OBG-type G" evidence="3">
    <location>
        <begin position="2"/>
        <end position="265"/>
    </location>
</feature>
<dbReference type="AlphaFoldDB" id="A0A166BAG1"/>
<keyword evidence="2" id="KW-0547">Nucleotide-binding</keyword>
<dbReference type="InterPro" id="IPR013646">
    <property type="entry name" value="YGR210-like_G4"/>
</dbReference>
<evidence type="ECO:0000259" key="3">
    <source>
        <dbReference type="PROSITE" id="PS51710"/>
    </source>
</evidence>
<dbReference type="Gene3D" id="3.40.50.300">
    <property type="entry name" value="P-loop containing nucleotide triphosphate hydrolases"/>
    <property type="match status" value="1"/>
</dbReference>
<dbReference type="Pfam" id="PF02824">
    <property type="entry name" value="TGS"/>
    <property type="match status" value="1"/>
</dbReference>
<dbReference type="PROSITE" id="PS51710">
    <property type="entry name" value="G_OBG"/>
    <property type="match status" value="1"/>
</dbReference>
<dbReference type="GO" id="GO:0016887">
    <property type="term" value="F:ATP hydrolysis activity"/>
    <property type="evidence" value="ECO:0007669"/>
    <property type="project" value="TreeGrafter"/>
</dbReference>
<dbReference type="EMBL" id="LWMV01000156">
    <property type="protein sequence ID" value="KZX13082.1"/>
    <property type="molecule type" value="Genomic_DNA"/>
</dbReference>
<dbReference type="InterPro" id="IPR031167">
    <property type="entry name" value="G_OBG"/>
</dbReference>
<comment type="caution">
    <text evidence="4">The sequence shown here is derived from an EMBL/GenBank/DDBJ whole genome shotgun (WGS) entry which is preliminary data.</text>
</comment>
<dbReference type="PANTHER" id="PTHR23305">
    <property type="entry name" value="OBG GTPASE FAMILY"/>
    <property type="match status" value="1"/>
</dbReference>
<dbReference type="SUPFAM" id="SSF81271">
    <property type="entry name" value="TGS-like"/>
    <property type="match status" value="1"/>
</dbReference>
<dbReference type="Gene3D" id="1.10.8.470">
    <property type="match status" value="1"/>
</dbReference>
<proteinExistence type="inferred from homology"/>
<name>A0A166BAG1_9EURY</name>
<comment type="similarity">
    <text evidence="1">Belongs to the RelA/SpoT family.</text>
</comment>
<dbReference type="OrthoDB" id="5875at2157"/>
<keyword evidence="5" id="KW-1185">Reference proteome</keyword>
<protein>
    <submittedName>
        <fullName evidence="4">Ribosome-binding ATPase YchF</fullName>
    </submittedName>
</protein>
<accession>A0A166BAG1</accession>
<evidence type="ECO:0000256" key="2">
    <source>
        <dbReference type="ARBA" id="ARBA00022741"/>
    </source>
</evidence>
<dbReference type="STRING" id="49547.MBCUR_07700"/>
<dbReference type="CDD" id="cd01899">
    <property type="entry name" value="Ygr210"/>
    <property type="match status" value="1"/>
</dbReference>
<dbReference type="PRINTS" id="PR00326">
    <property type="entry name" value="GTP1OBG"/>
</dbReference>
<reference evidence="4 5" key="1">
    <citation type="submission" date="2016-04" db="EMBL/GenBank/DDBJ databases">
        <title>Genome sequence of Methanobrevibacter curvatus DSM 11111.</title>
        <authorList>
            <person name="Poehlein A."/>
            <person name="Seedorf H."/>
            <person name="Daniel R."/>
        </authorList>
    </citation>
    <scope>NUCLEOTIDE SEQUENCE [LARGE SCALE GENOMIC DNA]</scope>
    <source>
        <strain evidence="4 5">DSM 11111</strain>
    </source>
</reference>